<dbReference type="InterPro" id="IPR035623">
    <property type="entry name" value="SUA-like_OCRE"/>
</dbReference>
<name>A0A1D1ZPP3_AUXPR</name>
<feature type="compositionally biased region" description="Gly residues" evidence="1">
    <location>
        <begin position="296"/>
        <end position="309"/>
    </location>
</feature>
<sequence>MSSETIIKAILDEEHREKQLKKKRKGQVEGTRKNEKKGKTLEEMEKEEGGPVQESLVPMAQTQRAAKRKGAKDADTSILEVSELQRAEEELEAQEDDGVKLEAFNLKEERARGHFDEAGNYVQDAKGSDEEEEEDAWLKSEEATVVSEEVRRRLKQQEADDAAAAMAAAQPLTAAQVARLQHEAAALLEPGESVAAGLRRLGVGLGRRPGKQAAKAAQTAGAGAVPDPDSAAKFERLTALGVSLMEAGETDVYTQSKEYFARAAAVYIDADEGPSSLFGGSAPATTAYDDADEDMFGGGSDTEGAGGRGDAQREGARKGGGQAGEAAGEPNRADHPSSRSKPAAEASAAAHYAAWPIKELRRFLTERGQDPRGIVEKDELVARVAAAAAEMAAAVPTPPQGYVYDPASKFWYSAASGMHWDAKSGGFYSGESGKWYVWDASSQQFVEWTK</sequence>
<organism evidence="3">
    <name type="scientific">Auxenochlorella protothecoides</name>
    <name type="common">Green microalga</name>
    <name type="synonym">Chlorella protothecoides</name>
    <dbReference type="NCBI Taxonomy" id="3075"/>
    <lineage>
        <taxon>Eukaryota</taxon>
        <taxon>Viridiplantae</taxon>
        <taxon>Chlorophyta</taxon>
        <taxon>core chlorophytes</taxon>
        <taxon>Trebouxiophyceae</taxon>
        <taxon>Chlorellales</taxon>
        <taxon>Chlorellaceae</taxon>
        <taxon>Auxenochlorella</taxon>
    </lineage>
</organism>
<dbReference type="InterPro" id="IPR041591">
    <property type="entry name" value="OCRE"/>
</dbReference>
<gene>
    <name evidence="3" type="ORF">g.27394</name>
</gene>
<evidence type="ECO:0000259" key="2">
    <source>
        <dbReference type="Pfam" id="PF17780"/>
    </source>
</evidence>
<evidence type="ECO:0000313" key="3">
    <source>
        <dbReference type="EMBL" id="JAT68956.1"/>
    </source>
</evidence>
<dbReference type="EMBL" id="GDKF01009666">
    <property type="protein sequence ID" value="JAT68956.1"/>
    <property type="molecule type" value="Transcribed_RNA"/>
</dbReference>
<dbReference type="GO" id="GO:0005682">
    <property type="term" value="C:U5 snRNP"/>
    <property type="evidence" value="ECO:0007669"/>
    <property type="project" value="InterPro"/>
</dbReference>
<protein>
    <recommendedName>
        <fullName evidence="2">OCRE domain-containing protein</fullName>
    </recommendedName>
</protein>
<dbReference type="InterPro" id="IPR039905">
    <property type="entry name" value="CD2BP2/Lin1"/>
</dbReference>
<dbReference type="PANTHER" id="PTHR13138:SF3">
    <property type="entry name" value="CD2 ANTIGEN CYTOPLASMIC TAIL-BINDING PROTEIN 2"/>
    <property type="match status" value="1"/>
</dbReference>
<dbReference type="CDD" id="cd16166">
    <property type="entry name" value="OCRE_SUA_like"/>
    <property type="match status" value="1"/>
</dbReference>
<dbReference type="Pfam" id="PF17780">
    <property type="entry name" value="OCRE"/>
    <property type="match status" value="1"/>
</dbReference>
<feature type="domain" description="OCRE" evidence="2">
    <location>
        <begin position="399"/>
        <end position="448"/>
    </location>
</feature>
<dbReference type="AlphaFoldDB" id="A0A1D1ZPP3"/>
<proteinExistence type="predicted"/>
<feature type="compositionally biased region" description="Basic and acidic residues" evidence="1">
    <location>
        <begin position="26"/>
        <end position="49"/>
    </location>
</feature>
<accession>A0A1D1ZPP3</accession>
<reference evidence="3" key="1">
    <citation type="submission" date="2015-08" db="EMBL/GenBank/DDBJ databases">
        <authorList>
            <person name="Babu N.S."/>
            <person name="Beckwith C.J."/>
            <person name="Beseler K.G."/>
            <person name="Brison A."/>
            <person name="Carone J.V."/>
            <person name="Caskin T.P."/>
            <person name="Diamond M."/>
            <person name="Durham M.E."/>
            <person name="Foxe J.M."/>
            <person name="Go M."/>
            <person name="Henderson B.A."/>
            <person name="Jones I.B."/>
            <person name="McGettigan J.A."/>
            <person name="Micheletti S.J."/>
            <person name="Nasrallah M.E."/>
            <person name="Ortiz D."/>
            <person name="Piller C.R."/>
            <person name="Privatt S.R."/>
            <person name="Schneider S.L."/>
            <person name="Sharp S."/>
            <person name="Smith T.C."/>
            <person name="Stanton J.D."/>
            <person name="Ullery H.E."/>
            <person name="Wilson R.J."/>
            <person name="Serrano M.G."/>
            <person name="Buck G."/>
            <person name="Lee V."/>
            <person name="Wang Y."/>
            <person name="Carvalho R."/>
            <person name="Voegtly L."/>
            <person name="Shi R."/>
            <person name="Duckworth R."/>
            <person name="Johnson A."/>
            <person name="Loviza R."/>
            <person name="Walstead R."/>
            <person name="Shah Z."/>
            <person name="Kiflezghi M."/>
            <person name="Wade K."/>
            <person name="Ball S.L."/>
            <person name="Bradley K.W."/>
            <person name="Asai D.J."/>
            <person name="Bowman C.A."/>
            <person name="Russell D.A."/>
            <person name="Pope W.H."/>
            <person name="Jacobs-Sera D."/>
            <person name="Hendrix R.W."/>
            <person name="Hatfull G.F."/>
        </authorList>
    </citation>
    <scope>NUCLEOTIDE SEQUENCE</scope>
</reference>
<dbReference type="PANTHER" id="PTHR13138">
    <property type="entry name" value="PROTEIN LIN1"/>
    <property type="match status" value="1"/>
</dbReference>
<feature type="region of interest" description="Disordered" evidence="1">
    <location>
        <begin position="1"/>
        <end position="76"/>
    </location>
</feature>
<feature type="region of interest" description="Disordered" evidence="1">
    <location>
        <begin position="115"/>
        <end position="140"/>
    </location>
</feature>
<feature type="region of interest" description="Disordered" evidence="1">
    <location>
        <begin position="275"/>
        <end position="345"/>
    </location>
</feature>
<evidence type="ECO:0000256" key="1">
    <source>
        <dbReference type="SAM" id="MobiDB-lite"/>
    </source>
</evidence>